<dbReference type="AlphaFoldDB" id="A0A4D6HVA1"/>
<dbReference type="KEGG" id="nbg:DV706_21280"/>
<proteinExistence type="predicted"/>
<name>A0A4D6HVA1_9EURY</name>
<evidence type="ECO:0000313" key="2">
    <source>
        <dbReference type="Proteomes" id="UP000296822"/>
    </source>
</evidence>
<reference evidence="1 2" key="1">
    <citation type="journal article" date="2019" name="Nat. Commun.">
        <title>A new type of DNA phosphorothioation-based antiviral system in archaea.</title>
        <authorList>
            <person name="Xiong L."/>
            <person name="Liu S."/>
            <person name="Chen S."/>
            <person name="Xiao Y."/>
            <person name="Zhu B."/>
            <person name="Gao Y."/>
            <person name="Zhang Y."/>
            <person name="Chen B."/>
            <person name="Luo J."/>
            <person name="Deng Z."/>
            <person name="Chen X."/>
            <person name="Wang L."/>
            <person name="Chen S."/>
        </authorList>
    </citation>
    <scope>NUCLEOTIDE SEQUENCE [LARGE SCALE GENOMIC DNA]</scope>
    <source>
        <strain evidence="1 2">JCM 10635</strain>
        <plasmid evidence="1 2">unnamed4</plasmid>
    </source>
</reference>
<evidence type="ECO:0000313" key="1">
    <source>
        <dbReference type="EMBL" id="QCC57052.1"/>
    </source>
</evidence>
<dbReference type="EMBL" id="CP031309">
    <property type="protein sequence ID" value="QCC57052.1"/>
    <property type="molecule type" value="Genomic_DNA"/>
</dbReference>
<dbReference type="Proteomes" id="UP000296822">
    <property type="component" value="Plasmid unnamed4"/>
</dbReference>
<organism evidence="1 2">
    <name type="scientific">Natronorubrum bangense</name>
    <dbReference type="NCBI Taxonomy" id="61858"/>
    <lineage>
        <taxon>Archaea</taxon>
        <taxon>Methanobacteriati</taxon>
        <taxon>Methanobacteriota</taxon>
        <taxon>Stenosarchaea group</taxon>
        <taxon>Halobacteria</taxon>
        <taxon>Halobacteriales</taxon>
        <taxon>Natrialbaceae</taxon>
        <taxon>Natronorubrum</taxon>
    </lineage>
</organism>
<sequence>MSGTIRFRIVGTIQLVSITSDHTLLERDVSWVNSTDKLWDMFTELEDTVCYISFSTFQTVF</sequence>
<geneLocation type="plasmid" evidence="1 2">
    <name>unnamed4</name>
</geneLocation>
<keyword evidence="1" id="KW-0614">Plasmid</keyword>
<accession>A0A4D6HVA1</accession>
<gene>
    <name evidence="1" type="ORF">DV706_21280</name>
</gene>
<protein>
    <submittedName>
        <fullName evidence="1">Uncharacterized protein</fullName>
    </submittedName>
</protein>